<evidence type="ECO:0000256" key="1">
    <source>
        <dbReference type="SAM" id="MobiDB-lite"/>
    </source>
</evidence>
<evidence type="ECO:0000313" key="3">
    <source>
        <dbReference type="Proteomes" id="UP001066276"/>
    </source>
</evidence>
<evidence type="ECO:0000313" key="2">
    <source>
        <dbReference type="EMBL" id="KAJ1172086.1"/>
    </source>
</evidence>
<dbReference type="Proteomes" id="UP001066276">
    <property type="component" value="Chromosome 4_1"/>
</dbReference>
<organism evidence="2 3">
    <name type="scientific">Pleurodeles waltl</name>
    <name type="common">Iberian ribbed newt</name>
    <dbReference type="NCBI Taxonomy" id="8319"/>
    <lineage>
        <taxon>Eukaryota</taxon>
        <taxon>Metazoa</taxon>
        <taxon>Chordata</taxon>
        <taxon>Craniata</taxon>
        <taxon>Vertebrata</taxon>
        <taxon>Euteleostomi</taxon>
        <taxon>Amphibia</taxon>
        <taxon>Batrachia</taxon>
        <taxon>Caudata</taxon>
        <taxon>Salamandroidea</taxon>
        <taxon>Salamandridae</taxon>
        <taxon>Pleurodelinae</taxon>
        <taxon>Pleurodeles</taxon>
    </lineage>
</organism>
<keyword evidence="3" id="KW-1185">Reference proteome</keyword>
<protein>
    <submittedName>
        <fullName evidence="2">Uncharacterized protein</fullName>
    </submittedName>
</protein>
<dbReference type="AlphaFoldDB" id="A0AAV7T724"/>
<dbReference type="EMBL" id="JANPWB010000007">
    <property type="protein sequence ID" value="KAJ1172086.1"/>
    <property type="molecule type" value="Genomic_DNA"/>
</dbReference>
<proteinExistence type="predicted"/>
<feature type="region of interest" description="Disordered" evidence="1">
    <location>
        <begin position="44"/>
        <end position="91"/>
    </location>
</feature>
<sequence>MGDGGAAASGGVLGGPLLILMDHWTQCLERSPGFPTAQDALVLTPTAGDAGPGRPPGSVERAPPHRRRLKGERTSGTRSRLGDPLWGREKD</sequence>
<comment type="caution">
    <text evidence="2">The sequence shown here is derived from an EMBL/GenBank/DDBJ whole genome shotgun (WGS) entry which is preliminary data.</text>
</comment>
<gene>
    <name evidence="2" type="ORF">NDU88_003938</name>
</gene>
<name>A0AAV7T724_PLEWA</name>
<accession>A0AAV7T724</accession>
<reference evidence="2" key="1">
    <citation type="journal article" date="2022" name="bioRxiv">
        <title>Sequencing and chromosome-scale assembly of the giantPleurodeles waltlgenome.</title>
        <authorList>
            <person name="Brown T."/>
            <person name="Elewa A."/>
            <person name="Iarovenko S."/>
            <person name="Subramanian E."/>
            <person name="Araus A.J."/>
            <person name="Petzold A."/>
            <person name="Susuki M."/>
            <person name="Suzuki K.-i.T."/>
            <person name="Hayashi T."/>
            <person name="Toyoda A."/>
            <person name="Oliveira C."/>
            <person name="Osipova E."/>
            <person name="Leigh N.D."/>
            <person name="Simon A."/>
            <person name="Yun M.H."/>
        </authorList>
    </citation>
    <scope>NUCLEOTIDE SEQUENCE</scope>
    <source>
        <strain evidence="2">20211129_DDA</strain>
        <tissue evidence="2">Liver</tissue>
    </source>
</reference>